<evidence type="ECO:0000313" key="3">
    <source>
        <dbReference type="Proteomes" id="UP000091967"/>
    </source>
</evidence>
<protein>
    <recommendedName>
        <fullName evidence="1">Heterokaryon incompatibility domain-containing protein</fullName>
    </recommendedName>
</protein>
<dbReference type="STRING" id="36050.A0A1B8APY4"/>
<evidence type="ECO:0000259" key="1">
    <source>
        <dbReference type="Pfam" id="PF06985"/>
    </source>
</evidence>
<dbReference type="EMBL" id="LYXU01000003">
    <property type="protein sequence ID" value="OBS22573.1"/>
    <property type="molecule type" value="Genomic_DNA"/>
</dbReference>
<comment type="caution">
    <text evidence="2">The sequence shown here is derived from an EMBL/GenBank/DDBJ whole genome shotgun (WGS) entry which is preliminary data.</text>
</comment>
<name>A0A1B8APY4_FUSPO</name>
<evidence type="ECO:0000313" key="2">
    <source>
        <dbReference type="EMBL" id="OBS22573.1"/>
    </source>
</evidence>
<gene>
    <name evidence="2" type="ORF">FPOA_08909</name>
</gene>
<feature type="domain" description="Heterokaryon incompatibility" evidence="1">
    <location>
        <begin position="52"/>
        <end position="205"/>
    </location>
</feature>
<dbReference type="AlphaFoldDB" id="A0A1B8APY4"/>
<dbReference type="InterPro" id="IPR010730">
    <property type="entry name" value="HET"/>
</dbReference>
<dbReference type="Pfam" id="PF06985">
    <property type="entry name" value="HET"/>
    <property type="match status" value="1"/>
</dbReference>
<dbReference type="PANTHER" id="PTHR33112">
    <property type="entry name" value="DOMAIN PROTEIN, PUTATIVE-RELATED"/>
    <property type="match status" value="1"/>
</dbReference>
<proteinExistence type="predicted"/>
<accession>A0A1B8APY4</accession>
<dbReference type="Proteomes" id="UP000091967">
    <property type="component" value="Unassembled WGS sequence"/>
</dbReference>
<dbReference type="PANTHER" id="PTHR33112:SF12">
    <property type="entry name" value="HETEROKARYON INCOMPATIBILITY DOMAIN-CONTAINING PROTEIN"/>
    <property type="match status" value="1"/>
</dbReference>
<reference evidence="2 3" key="1">
    <citation type="submission" date="2016-06" db="EMBL/GenBank/DDBJ databases">
        <title>Living apart together: crosstalk between the core and supernumerary genomes in a fungal plant pathogen.</title>
        <authorList>
            <person name="Vanheule A."/>
            <person name="Audenaert K."/>
            <person name="Warris S."/>
            <person name="Van De Geest H."/>
            <person name="Schijlen E."/>
            <person name="Hofte M."/>
            <person name="De Saeger S."/>
            <person name="Haesaert G."/>
            <person name="Waalwijk C."/>
            <person name="Van Der Lee T."/>
        </authorList>
    </citation>
    <scope>NUCLEOTIDE SEQUENCE [LARGE SCALE GENOMIC DNA]</scope>
    <source>
        <strain evidence="2 3">2516</strain>
    </source>
</reference>
<keyword evidence="3" id="KW-1185">Reference proteome</keyword>
<dbReference type="OMA" id="VYHTRGW"/>
<organism evidence="2 3">
    <name type="scientific">Fusarium poae</name>
    <dbReference type="NCBI Taxonomy" id="36050"/>
    <lineage>
        <taxon>Eukaryota</taxon>
        <taxon>Fungi</taxon>
        <taxon>Dikarya</taxon>
        <taxon>Ascomycota</taxon>
        <taxon>Pezizomycotina</taxon>
        <taxon>Sordariomycetes</taxon>
        <taxon>Hypocreomycetidae</taxon>
        <taxon>Hypocreales</taxon>
        <taxon>Nectriaceae</taxon>
        <taxon>Fusarium</taxon>
    </lineage>
</organism>
<sequence length="469" mass="54480">MDLVKEWRTRCIETHSDKCDKTIGSLTLFKPQLLIDVARYCIVSCTEDFPRYLALSYTWGQTKSFRTTRSTIEQLKAPGSLKLPHIASQIPKTIKHAVELTQALGEKWLWVDSLCVVQDDEVALSHELKQMHRIYASSFLTIIAKDGNDADYGLRGLYGISEARSTEQSTVPLARNERLSFMDTDLPTPSHNISGYGNRMWTCQEQVFSKRCLTFESGYVTWQCNCANWTEHQIYHPEADQFRYGQLHQFRELMKPQVPALNKLTNLIQHFNKRNLNFDEDVFDAFSGFHTHLNGLYPSGLVFGHPELYFDISLCWYITQYSSFRRRTPARQNSISLLRRRLPSWSWMGWQGDSMFPFDPEFESVASFDRGFTESITQFYIIGSPDDKTRNMVDCNWSQLRKTAADDVPIGWKRTEYKPPSHWNTDFYTTKYGPEVNPQSMPKYLPKYLYTQVLGATSHHSYTGTRSPW</sequence>